<dbReference type="PROSITE" id="PS51257">
    <property type="entry name" value="PROKAR_LIPOPROTEIN"/>
    <property type="match status" value="1"/>
</dbReference>
<name>A0A6B1G3E9_9CHLR</name>
<dbReference type="EMBL" id="VYDA01000318">
    <property type="protein sequence ID" value="MYH61785.1"/>
    <property type="molecule type" value="Genomic_DNA"/>
</dbReference>
<proteinExistence type="predicted"/>
<reference evidence="2" key="1">
    <citation type="submission" date="2019-09" db="EMBL/GenBank/DDBJ databases">
        <title>Characterisation of the sponge microbiome using genome-centric metagenomics.</title>
        <authorList>
            <person name="Engelberts J.P."/>
            <person name="Robbins S.J."/>
            <person name="De Goeij J.M."/>
            <person name="Aranda M."/>
            <person name="Bell S.C."/>
            <person name="Webster N.S."/>
        </authorList>
    </citation>
    <scope>NUCLEOTIDE SEQUENCE</scope>
    <source>
        <strain evidence="2">SB0675_bin_29</strain>
    </source>
</reference>
<feature type="signal peptide" evidence="1">
    <location>
        <begin position="1"/>
        <end position="19"/>
    </location>
</feature>
<keyword evidence="1" id="KW-0732">Signal</keyword>
<evidence type="ECO:0000256" key="1">
    <source>
        <dbReference type="SAM" id="SignalP"/>
    </source>
</evidence>
<gene>
    <name evidence="2" type="ORF">F4148_08475</name>
</gene>
<protein>
    <submittedName>
        <fullName evidence="2">Uncharacterized protein</fullName>
    </submittedName>
</protein>
<evidence type="ECO:0000313" key="2">
    <source>
        <dbReference type="EMBL" id="MYH61785.1"/>
    </source>
</evidence>
<organism evidence="2">
    <name type="scientific">Caldilineaceae bacterium SB0675_bin_29</name>
    <dbReference type="NCBI Taxonomy" id="2605266"/>
    <lineage>
        <taxon>Bacteria</taxon>
        <taxon>Bacillati</taxon>
        <taxon>Chloroflexota</taxon>
        <taxon>Caldilineae</taxon>
        <taxon>Caldilineales</taxon>
        <taxon>Caldilineaceae</taxon>
    </lineage>
</organism>
<feature type="non-terminal residue" evidence="2">
    <location>
        <position position="117"/>
    </location>
</feature>
<comment type="caution">
    <text evidence="2">The sequence shown here is derived from an EMBL/GenBank/DDBJ whole genome shotgun (WGS) entry which is preliminary data.</text>
</comment>
<accession>A0A6B1G3E9</accession>
<sequence>MRRAAITALLLLVVLLATGCSGEESEEAELGLENIPFGFDQFEAPSLDELVPGRLGPRPKGSIKTVVEHYMQQYQPSGSLPKLFETTRVYDRNGVLLAEFFEEGRRTWVTLDQISPA</sequence>
<dbReference type="AlphaFoldDB" id="A0A6B1G3E9"/>
<feature type="chain" id="PRO_5025642731" evidence="1">
    <location>
        <begin position="20"/>
        <end position="117"/>
    </location>
</feature>